<dbReference type="EMBL" id="GBRH01254046">
    <property type="protein sequence ID" value="JAD43849.1"/>
    <property type="molecule type" value="Transcribed_RNA"/>
</dbReference>
<feature type="region of interest" description="Disordered" evidence="1">
    <location>
        <begin position="1"/>
        <end position="28"/>
    </location>
</feature>
<reference evidence="2" key="2">
    <citation type="journal article" date="2015" name="Data Brief">
        <title>Shoot transcriptome of the giant reed, Arundo donax.</title>
        <authorList>
            <person name="Barrero R.A."/>
            <person name="Guerrero F.D."/>
            <person name="Moolhuijzen P."/>
            <person name="Goolsby J.A."/>
            <person name="Tidwell J."/>
            <person name="Bellgard S.E."/>
            <person name="Bellgard M.I."/>
        </authorList>
    </citation>
    <scope>NUCLEOTIDE SEQUENCE</scope>
    <source>
        <tissue evidence="2">Shoot tissue taken approximately 20 cm above the soil surface</tissue>
    </source>
</reference>
<feature type="compositionally biased region" description="Basic and acidic residues" evidence="1">
    <location>
        <begin position="18"/>
        <end position="28"/>
    </location>
</feature>
<name>A0A0A8ZWT6_ARUDO</name>
<protein>
    <submittedName>
        <fullName evidence="2">Uncharacterized protein</fullName>
    </submittedName>
</protein>
<proteinExistence type="predicted"/>
<reference evidence="2" key="1">
    <citation type="submission" date="2014-09" db="EMBL/GenBank/DDBJ databases">
        <authorList>
            <person name="Magalhaes I.L.F."/>
            <person name="Oliveira U."/>
            <person name="Santos F.R."/>
            <person name="Vidigal T.H.D.A."/>
            <person name="Brescovit A.D."/>
            <person name="Santos A.J."/>
        </authorList>
    </citation>
    <scope>NUCLEOTIDE SEQUENCE</scope>
    <source>
        <tissue evidence="2">Shoot tissue taken approximately 20 cm above the soil surface</tissue>
    </source>
</reference>
<dbReference type="AlphaFoldDB" id="A0A0A8ZWT6"/>
<evidence type="ECO:0000256" key="1">
    <source>
        <dbReference type="SAM" id="MobiDB-lite"/>
    </source>
</evidence>
<accession>A0A0A8ZWT6</accession>
<organism evidence="2">
    <name type="scientific">Arundo donax</name>
    <name type="common">Giant reed</name>
    <name type="synonym">Donax arundinaceus</name>
    <dbReference type="NCBI Taxonomy" id="35708"/>
    <lineage>
        <taxon>Eukaryota</taxon>
        <taxon>Viridiplantae</taxon>
        <taxon>Streptophyta</taxon>
        <taxon>Embryophyta</taxon>
        <taxon>Tracheophyta</taxon>
        <taxon>Spermatophyta</taxon>
        <taxon>Magnoliopsida</taxon>
        <taxon>Liliopsida</taxon>
        <taxon>Poales</taxon>
        <taxon>Poaceae</taxon>
        <taxon>PACMAD clade</taxon>
        <taxon>Arundinoideae</taxon>
        <taxon>Arundineae</taxon>
        <taxon>Arundo</taxon>
    </lineage>
</organism>
<sequence length="28" mass="3291">MVQINNMTKLPISVHTKQQTERHLENSI</sequence>
<evidence type="ECO:0000313" key="2">
    <source>
        <dbReference type="EMBL" id="JAD43849.1"/>
    </source>
</evidence>